<evidence type="ECO:0000313" key="3">
    <source>
        <dbReference type="Proteomes" id="UP000006054"/>
    </source>
</evidence>
<evidence type="ECO:0000313" key="2">
    <source>
        <dbReference type="EMBL" id="AFM04635.1"/>
    </source>
</evidence>
<dbReference type="Gene3D" id="2.60.40.10">
    <property type="entry name" value="Immunoglobulins"/>
    <property type="match status" value="2"/>
</dbReference>
<dbReference type="PANTHER" id="PTHR37833">
    <property type="entry name" value="LIPOPROTEIN-RELATED"/>
    <property type="match status" value="1"/>
</dbReference>
<dbReference type="KEGG" id="fli:Fleli_2258"/>
<evidence type="ECO:0008006" key="4">
    <source>
        <dbReference type="Google" id="ProtNLM"/>
    </source>
</evidence>
<dbReference type="STRING" id="880071.Fleli_2258"/>
<dbReference type="HOGENOM" id="CLU_731049_0_0_10"/>
<dbReference type="AlphaFoldDB" id="I4AL00"/>
<sequence precursor="true">MYKIQFAFKDIFLSSFSMIFFFMLSSAAVLAQNSTLNFEETEFDFGKMEFQDTLTHRFYFKNNSENEIKILDISTDCACTFSNESTEKSIEKEERSFIELVFLPYNYGNFAKVFTVKTDKAGTQTLMLKGELQPILDKERDFKYSLEKTPQIRTRTKYLHFGNLLNKIPITKKFEFYNSSKEDFIFTGKMENPEHIQVRFDSTHILKAGQTSAIYVIYDPFLKKDFGYVEDIATLFGEQNKKTVKLEFKVTANVEEYFPPLNTEMLEAHPKLNIEKSYISLGTHYLKNLKGKDSLEAIFVLKNESNMPLKIHRIVEGYGCKLITEKSEWNEVAPHSNAIVKVVFQTPEDKGKYIRSLTVICNDPRKPIRTMKIQAVLR</sequence>
<keyword evidence="1" id="KW-0732">Signal</keyword>
<dbReference type="EMBL" id="CP003345">
    <property type="protein sequence ID" value="AFM04635.1"/>
    <property type="molecule type" value="Genomic_DNA"/>
</dbReference>
<proteinExistence type="predicted"/>
<dbReference type="InterPro" id="IPR013783">
    <property type="entry name" value="Ig-like_fold"/>
</dbReference>
<feature type="chain" id="PRO_5003686012" description="DUF1573 domain-containing protein" evidence="1">
    <location>
        <begin position="32"/>
        <end position="378"/>
    </location>
</feature>
<dbReference type="PANTHER" id="PTHR37833:SF1">
    <property type="entry name" value="SIGNAL PEPTIDE PROTEIN"/>
    <property type="match status" value="1"/>
</dbReference>
<dbReference type="OrthoDB" id="1466304at2"/>
<feature type="signal peptide" evidence="1">
    <location>
        <begin position="1"/>
        <end position="31"/>
    </location>
</feature>
<dbReference type="RefSeq" id="WP_014798081.1">
    <property type="nucleotide sequence ID" value="NC_018018.1"/>
</dbReference>
<reference evidence="3" key="1">
    <citation type="submission" date="2012-06" db="EMBL/GenBank/DDBJ databases">
        <title>The complete genome of Flexibacter litoralis DSM 6794.</title>
        <authorList>
            <person name="Lucas S."/>
            <person name="Copeland A."/>
            <person name="Lapidus A."/>
            <person name="Glavina del Rio T."/>
            <person name="Dalin E."/>
            <person name="Tice H."/>
            <person name="Bruce D."/>
            <person name="Goodwin L."/>
            <person name="Pitluck S."/>
            <person name="Peters L."/>
            <person name="Ovchinnikova G."/>
            <person name="Lu M."/>
            <person name="Kyrpides N."/>
            <person name="Mavromatis K."/>
            <person name="Ivanova N."/>
            <person name="Brettin T."/>
            <person name="Detter J.C."/>
            <person name="Han C."/>
            <person name="Larimer F."/>
            <person name="Land M."/>
            <person name="Hauser L."/>
            <person name="Markowitz V."/>
            <person name="Cheng J.-F."/>
            <person name="Hugenholtz P."/>
            <person name="Woyke T."/>
            <person name="Wu D."/>
            <person name="Spring S."/>
            <person name="Lang E."/>
            <person name="Kopitz M."/>
            <person name="Brambilla E."/>
            <person name="Klenk H.-P."/>
            <person name="Eisen J.A."/>
        </authorList>
    </citation>
    <scope>NUCLEOTIDE SEQUENCE [LARGE SCALE GENOMIC DNA]</scope>
    <source>
        <strain evidence="3">ATCC 23117 / DSM 6794 / NBRC 15988 / NCIMB 1366 / Sio-4</strain>
    </source>
</reference>
<organism evidence="2 3">
    <name type="scientific">Bernardetia litoralis (strain ATCC 23117 / DSM 6794 / NBRC 15988 / NCIMB 1366 / Fx l1 / Sio-4)</name>
    <name type="common">Flexibacter litoralis</name>
    <dbReference type="NCBI Taxonomy" id="880071"/>
    <lineage>
        <taxon>Bacteria</taxon>
        <taxon>Pseudomonadati</taxon>
        <taxon>Bacteroidota</taxon>
        <taxon>Cytophagia</taxon>
        <taxon>Cytophagales</taxon>
        <taxon>Bernardetiaceae</taxon>
        <taxon>Bernardetia</taxon>
    </lineage>
</organism>
<keyword evidence="3" id="KW-1185">Reference proteome</keyword>
<gene>
    <name evidence="2" type="ordered locus">Fleli_2258</name>
</gene>
<accession>I4AL00</accession>
<dbReference type="Proteomes" id="UP000006054">
    <property type="component" value="Chromosome"/>
</dbReference>
<dbReference type="Pfam" id="PF07610">
    <property type="entry name" value="DUF1573"/>
    <property type="match status" value="2"/>
</dbReference>
<protein>
    <recommendedName>
        <fullName evidence="4">DUF1573 domain-containing protein</fullName>
    </recommendedName>
</protein>
<evidence type="ECO:0000256" key="1">
    <source>
        <dbReference type="SAM" id="SignalP"/>
    </source>
</evidence>
<dbReference type="InterPro" id="IPR011467">
    <property type="entry name" value="DUF1573"/>
</dbReference>
<dbReference type="eggNOG" id="ENOG502Z9QX">
    <property type="taxonomic scope" value="Bacteria"/>
</dbReference>
<name>I4AL00_BERLS</name>